<dbReference type="Pfam" id="PF11329">
    <property type="entry name" value="DUF3131"/>
    <property type="match status" value="1"/>
</dbReference>
<dbReference type="InterPro" id="IPR021478">
    <property type="entry name" value="DUF3131"/>
</dbReference>
<comment type="caution">
    <text evidence="2">The sequence shown here is derived from an EMBL/GenBank/DDBJ whole genome shotgun (WGS) entry which is preliminary data.</text>
</comment>
<dbReference type="AlphaFoldDB" id="T0I1J9"/>
<feature type="domain" description="DUF3131" evidence="1">
    <location>
        <begin position="6"/>
        <end position="54"/>
    </location>
</feature>
<dbReference type="Proteomes" id="UP000015527">
    <property type="component" value="Unassembled WGS sequence"/>
</dbReference>
<proteinExistence type="predicted"/>
<name>T0I1J9_9SPHN</name>
<gene>
    <name evidence="2" type="ORF">L284_02730</name>
</gene>
<reference evidence="2 3" key="1">
    <citation type="journal article" date="2013" name="Genome Announc.">
        <title>Genome Sequence of Novosphingobium lindaniclasticum LE124T, Isolated from a Hexachlorocyclohexane Dumpsite.</title>
        <authorList>
            <person name="Saxena A."/>
            <person name="Nayyar N."/>
            <person name="Sangwan N."/>
            <person name="Kumari R."/>
            <person name="Khurana J.P."/>
            <person name="Lal R."/>
        </authorList>
    </citation>
    <scope>NUCLEOTIDE SEQUENCE [LARGE SCALE GENOMIC DNA]</scope>
    <source>
        <strain evidence="2 3">LE124</strain>
    </source>
</reference>
<evidence type="ECO:0000313" key="3">
    <source>
        <dbReference type="Proteomes" id="UP000015527"/>
    </source>
</evidence>
<evidence type="ECO:0000313" key="2">
    <source>
        <dbReference type="EMBL" id="EQB19167.1"/>
    </source>
</evidence>
<sequence>MWVLWPTAYTDRLSKEFDPEKGVYRVPEAGERIGTFTANNNGIILEALAYKVKGPLLRSNAG</sequence>
<accession>T0I1J9</accession>
<organism evidence="2 3">
    <name type="scientific">Novosphingobium lindaniclasticum LE124</name>
    <dbReference type="NCBI Taxonomy" id="1096930"/>
    <lineage>
        <taxon>Bacteria</taxon>
        <taxon>Pseudomonadati</taxon>
        <taxon>Pseudomonadota</taxon>
        <taxon>Alphaproteobacteria</taxon>
        <taxon>Sphingomonadales</taxon>
        <taxon>Sphingomonadaceae</taxon>
        <taxon>Novosphingobium</taxon>
    </lineage>
</organism>
<dbReference type="EMBL" id="ATHL01000024">
    <property type="protein sequence ID" value="EQB19167.1"/>
    <property type="molecule type" value="Genomic_DNA"/>
</dbReference>
<evidence type="ECO:0000259" key="1">
    <source>
        <dbReference type="Pfam" id="PF11329"/>
    </source>
</evidence>
<keyword evidence="3" id="KW-1185">Reference proteome</keyword>
<dbReference type="PATRIC" id="fig|1096930.3.peg.536"/>
<protein>
    <recommendedName>
        <fullName evidence="1">DUF3131 domain-containing protein</fullName>
    </recommendedName>
</protein>